<comment type="caution">
    <text evidence="3">The sequence shown here is derived from an EMBL/GenBank/DDBJ whole genome shotgun (WGS) entry which is preliminary data.</text>
</comment>
<evidence type="ECO:0000313" key="3">
    <source>
        <dbReference type="EMBL" id="TKH45532.1"/>
    </source>
</evidence>
<dbReference type="GO" id="GO:0005829">
    <property type="term" value="C:cytosol"/>
    <property type="evidence" value="ECO:0007669"/>
    <property type="project" value="TreeGrafter"/>
</dbReference>
<reference evidence="3 4" key="1">
    <citation type="submission" date="2018-01" db="EMBL/GenBank/DDBJ databases">
        <title>Bacillales members from the olive rhizosphere are effective biological control agents against Verticillium dahliae.</title>
        <authorList>
            <person name="Gomez-Lama C."/>
            <person name="Legarda G."/>
            <person name="Ruano-Rosa D."/>
            <person name="Pizarro-Tobias P."/>
            <person name="Valverde-Corredor A."/>
            <person name="Niqui J.L."/>
            <person name="Trivino J.C."/>
            <person name="Roca A."/>
            <person name="Mercado-Blanco J."/>
        </authorList>
    </citation>
    <scope>NUCLEOTIDE SEQUENCE [LARGE SCALE GENOMIC DNA]</scope>
    <source>
        <strain evidence="3 4">PIC167</strain>
    </source>
</reference>
<gene>
    <name evidence="3" type="ORF">C1I60_03445</name>
</gene>
<dbReference type="GO" id="GO:0044550">
    <property type="term" value="P:secondary metabolite biosynthetic process"/>
    <property type="evidence" value="ECO:0007669"/>
    <property type="project" value="TreeGrafter"/>
</dbReference>
<dbReference type="AlphaFoldDB" id="A0A4U2Q076"/>
<evidence type="ECO:0000256" key="1">
    <source>
        <dbReference type="ARBA" id="ARBA00022737"/>
    </source>
</evidence>
<dbReference type="Proteomes" id="UP000308114">
    <property type="component" value="Unassembled WGS sequence"/>
</dbReference>
<feature type="domain" description="Condensation" evidence="2">
    <location>
        <begin position="40"/>
        <end position="466"/>
    </location>
</feature>
<dbReference type="PANTHER" id="PTHR45527:SF1">
    <property type="entry name" value="FATTY ACID SYNTHASE"/>
    <property type="match status" value="1"/>
</dbReference>
<dbReference type="Pfam" id="PF00668">
    <property type="entry name" value="Condensation"/>
    <property type="match status" value="1"/>
</dbReference>
<proteinExistence type="predicted"/>
<dbReference type="InterPro" id="IPR001242">
    <property type="entry name" value="Condensation_dom"/>
</dbReference>
<dbReference type="GO" id="GO:0003824">
    <property type="term" value="F:catalytic activity"/>
    <property type="evidence" value="ECO:0007669"/>
    <property type="project" value="InterPro"/>
</dbReference>
<dbReference type="GO" id="GO:0043041">
    <property type="term" value="P:amino acid activation for nonribosomal peptide biosynthetic process"/>
    <property type="evidence" value="ECO:0007669"/>
    <property type="project" value="TreeGrafter"/>
</dbReference>
<organism evidence="3 4">
    <name type="scientific">Paenibacillus terrae</name>
    <dbReference type="NCBI Taxonomy" id="159743"/>
    <lineage>
        <taxon>Bacteria</taxon>
        <taxon>Bacillati</taxon>
        <taxon>Bacillota</taxon>
        <taxon>Bacilli</taxon>
        <taxon>Bacillales</taxon>
        <taxon>Paenibacillaceae</taxon>
        <taxon>Paenibacillus</taxon>
    </lineage>
</organism>
<dbReference type="InterPro" id="IPR023213">
    <property type="entry name" value="CAT-like_dom_sf"/>
</dbReference>
<evidence type="ECO:0000313" key="4">
    <source>
        <dbReference type="Proteomes" id="UP000308114"/>
    </source>
</evidence>
<dbReference type="GO" id="GO:0031177">
    <property type="term" value="F:phosphopantetheine binding"/>
    <property type="evidence" value="ECO:0007669"/>
    <property type="project" value="TreeGrafter"/>
</dbReference>
<evidence type="ECO:0000259" key="2">
    <source>
        <dbReference type="Pfam" id="PF00668"/>
    </source>
</evidence>
<protein>
    <recommendedName>
        <fullName evidence="2">Condensation domain-containing protein</fullName>
    </recommendedName>
</protein>
<name>A0A4U2Q076_9BACL</name>
<keyword evidence="1" id="KW-0677">Repeat</keyword>
<dbReference type="PANTHER" id="PTHR45527">
    <property type="entry name" value="NONRIBOSOMAL PEPTIDE SYNTHETASE"/>
    <property type="match status" value="1"/>
</dbReference>
<dbReference type="EMBL" id="PNXQ01000005">
    <property type="protein sequence ID" value="TKH45532.1"/>
    <property type="molecule type" value="Genomic_DNA"/>
</dbReference>
<sequence>MDASISLKDVFRFPTIERLSELITGLDSHTYYSIPVAAEQAYYPVSSAQRRLFLASQAEGAQLTYNMPGALIVTGSLDVNRLEQAFQQLIGRHESLRTGFELAAGEPAQFIYPNAPFEVELLHATEDQIDSCIWEFVRVFDLQRPPLLRVGIIQTDAERHILLFDMHHLVSDGVSMNILVQEFIRLYGGETLPPLRIQYKDYAVWQQAQIADGAYKRHKDYWLEMFKGDLPQLELPTDYERPTVRSYEGDVHHFVIEKSLAQELQQLAESTDATLFMVFMAAYTVLLAKYSGQDDMIIGTSVAGRTHADMEPLIGMFVNTLAVRHQPFAGKTFSDYVQDVKQTMLNAYEHQDYPFEEILKHLQLQREPGRNPLFDTMLVYQNMGEIAVEMDSLVFSSYEQSRKSAKFDLTLYVQPEGEQLRCEFEFSRYLFEMETIHVLATDLLSVLSEVVQQPEIPIQDIKLIEKRVPDQSVISSIELSF</sequence>
<dbReference type="CDD" id="cd19531">
    <property type="entry name" value="LCL_NRPS-like"/>
    <property type="match status" value="1"/>
</dbReference>
<dbReference type="GO" id="GO:0008610">
    <property type="term" value="P:lipid biosynthetic process"/>
    <property type="evidence" value="ECO:0007669"/>
    <property type="project" value="UniProtKB-ARBA"/>
</dbReference>
<dbReference type="SUPFAM" id="SSF52777">
    <property type="entry name" value="CoA-dependent acyltransferases"/>
    <property type="match status" value="2"/>
</dbReference>
<accession>A0A4U2Q076</accession>
<dbReference type="Gene3D" id="3.30.559.30">
    <property type="entry name" value="Nonribosomal peptide synthetase, condensation domain"/>
    <property type="match status" value="1"/>
</dbReference>
<dbReference type="Gene3D" id="3.30.559.10">
    <property type="entry name" value="Chloramphenicol acetyltransferase-like domain"/>
    <property type="match status" value="1"/>
</dbReference>